<feature type="transmembrane region" description="Helical" evidence="2">
    <location>
        <begin position="40"/>
        <end position="58"/>
    </location>
</feature>
<keyword evidence="4" id="KW-1185">Reference proteome</keyword>
<protein>
    <recommendedName>
        <fullName evidence="5">VanZ like protein</fullName>
    </recommendedName>
</protein>
<feature type="region of interest" description="Disordered" evidence="1">
    <location>
        <begin position="115"/>
        <end position="134"/>
    </location>
</feature>
<evidence type="ECO:0000256" key="1">
    <source>
        <dbReference type="SAM" id="MobiDB-lite"/>
    </source>
</evidence>
<dbReference type="AlphaFoldDB" id="A0A4Q7NSD0"/>
<sequence>MLRARPLLLAGFALAVAVQLVAVYAPRAPSEGGVPYVDKVVHLTIFAAPALLGLLAGLPARWLLPVLVVHAPVSELLQALVLPHRDGGWDDALADLVGVGVGWWAARRGVRRSGARGSGWRATSTVGEPRSRER</sequence>
<dbReference type="EMBL" id="SGXD01000002">
    <property type="protein sequence ID" value="RZS90001.1"/>
    <property type="molecule type" value="Genomic_DNA"/>
</dbReference>
<gene>
    <name evidence="3" type="ORF">EV189_1783</name>
</gene>
<organism evidence="3 4">
    <name type="scientific">Motilibacter rhizosphaerae</name>
    <dbReference type="NCBI Taxonomy" id="598652"/>
    <lineage>
        <taxon>Bacteria</taxon>
        <taxon>Bacillati</taxon>
        <taxon>Actinomycetota</taxon>
        <taxon>Actinomycetes</taxon>
        <taxon>Motilibacterales</taxon>
        <taxon>Motilibacteraceae</taxon>
        <taxon>Motilibacter</taxon>
    </lineage>
</organism>
<evidence type="ECO:0000313" key="4">
    <source>
        <dbReference type="Proteomes" id="UP000293638"/>
    </source>
</evidence>
<comment type="caution">
    <text evidence="3">The sequence shown here is derived from an EMBL/GenBank/DDBJ whole genome shotgun (WGS) entry which is preliminary data.</text>
</comment>
<name>A0A4Q7NSD0_9ACTN</name>
<dbReference type="Proteomes" id="UP000293638">
    <property type="component" value="Unassembled WGS sequence"/>
</dbReference>
<keyword evidence="2" id="KW-1133">Transmembrane helix</keyword>
<evidence type="ECO:0008006" key="5">
    <source>
        <dbReference type="Google" id="ProtNLM"/>
    </source>
</evidence>
<keyword evidence="2" id="KW-0812">Transmembrane</keyword>
<evidence type="ECO:0000256" key="2">
    <source>
        <dbReference type="SAM" id="Phobius"/>
    </source>
</evidence>
<evidence type="ECO:0000313" key="3">
    <source>
        <dbReference type="EMBL" id="RZS90001.1"/>
    </source>
</evidence>
<reference evidence="3 4" key="1">
    <citation type="submission" date="2019-02" db="EMBL/GenBank/DDBJ databases">
        <title>Genomic Encyclopedia of Type Strains, Phase IV (KMG-IV): sequencing the most valuable type-strain genomes for metagenomic binning, comparative biology and taxonomic classification.</title>
        <authorList>
            <person name="Goeker M."/>
        </authorList>
    </citation>
    <scope>NUCLEOTIDE SEQUENCE [LARGE SCALE GENOMIC DNA]</scope>
    <source>
        <strain evidence="3 4">DSM 45622</strain>
    </source>
</reference>
<dbReference type="RefSeq" id="WP_196788540.1">
    <property type="nucleotide sequence ID" value="NZ_SGXD01000002.1"/>
</dbReference>
<accession>A0A4Q7NSD0</accession>
<keyword evidence="2" id="KW-0472">Membrane</keyword>
<proteinExistence type="predicted"/>